<dbReference type="EMBL" id="QNRF01000001">
    <property type="protein sequence ID" value="RBO86117.1"/>
    <property type="molecule type" value="Genomic_DNA"/>
</dbReference>
<reference evidence="2 3" key="1">
    <citation type="submission" date="2018-06" db="EMBL/GenBank/DDBJ databases">
        <title>Genomic Encyclopedia of Type Strains, Phase III (KMG-III): the genomes of soil and plant-associated and newly described type strains.</title>
        <authorList>
            <person name="Whitman W."/>
        </authorList>
    </citation>
    <scope>NUCLEOTIDE SEQUENCE [LARGE SCALE GENOMIC DNA]</scope>
    <source>
        <strain evidence="2 3">CECT 7732</strain>
    </source>
</reference>
<name>A0A366D7U4_9GAMM</name>
<keyword evidence="3" id="KW-1185">Reference proteome</keyword>
<sequence>MIQLTDYFARIGQRAQPPESTNALRPSYPQPLLPQAYSA</sequence>
<feature type="region of interest" description="Disordered" evidence="1">
    <location>
        <begin position="10"/>
        <end position="39"/>
    </location>
</feature>
<dbReference type="Proteomes" id="UP000252086">
    <property type="component" value="Unassembled WGS sequence"/>
</dbReference>
<proteinExistence type="predicted"/>
<comment type="caution">
    <text evidence="2">The sequence shown here is derived from an EMBL/GenBank/DDBJ whole genome shotgun (WGS) entry which is preliminary data.</text>
</comment>
<evidence type="ECO:0000313" key="2">
    <source>
        <dbReference type="EMBL" id="RBO86117.1"/>
    </source>
</evidence>
<protein>
    <submittedName>
        <fullName evidence="2">Uncharacterized protein</fullName>
    </submittedName>
</protein>
<dbReference type="AlphaFoldDB" id="A0A366D7U4"/>
<gene>
    <name evidence="2" type="ORF">DFP76_101393</name>
</gene>
<organism evidence="2 3">
    <name type="scientific">Marinomonas aquiplantarum</name>
    <dbReference type="NCBI Taxonomy" id="491951"/>
    <lineage>
        <taxon>Bacteria</taxon>
        <taxon>Pseudomonadati</taxon>
        <taxon>Pseudomonadota</taxon>
        <taxon>Gammaproteobacteria</taxon>
        <taxon>Oceanospirillales</taxon>
        <taxon>Oceanospirillaceae</taxon>
        <taxon>Marinomonas</taxon>
    </lineage>
</organism>
<evidence type="ECO:0000256" key="1">
    <source>
        <dbReference type="SAM" id="MobiDB-lite"/>
    </source>
</evidence>
<evidence type="ECO:0000313" key="3">
    <source>
        <dbReference type="Proteomes" id="UP000252086"/>
    </source>
</evidence>
<accession>A0A366D7U4</accession>